<comment type="subcellular location">
    <subcellularLocation>
        <location evidence="1">Bacterial flagellum basal body</location>
    </subcellularLocation>
    <subcellularLocation>
        <location evidence="2">Cell membrane</location>
    </subcellularLocation>
</comment>
<dbReference type="AlphaFoldDB" id="A0A7X6K4Z1"/>
<evidence type="ECO:0000256" key="4">
    <source>
        <dbReference type="ARBA" id="ARBA00022692"/>
    </source>
</evidence>
<keyword evidence="6 10" id="KW-0472">Membrane</keyword>
<proteinExistence type="inferred from homology"/>
<evidence type="ECO:0000256" key="6">
    <source>
        <dbReference type="ARBA" id="ARBA00023136"/>
    </source>
</evidence>
<dbReference type="GO" id="GO:0009425">
    <property type="term" value="C:bacterial-type flagellum basal body"/>
    <property type="evidence" value="ECO:0007669"/>
    <property type="project" value="UniProtKB-SubCell"/>
</dbReference>
<feature type="transmembrane region" description="Helical" evidence="10">
    <location>
        <begin position="6"/>
        <end position="24"/>
    </location>
</feature>
<name>A0A7X6K4Z1_9MICC</name>
<comment type="similarity">
    <text evidence="8">Belongs to the FliO/MopB family.</text>
</comment>
<evidence type="ECO:0000256" key="5">
    <source>
        <dbReference type="ARBA" id="ARBA00022989"/>
    </source>
</evidence>
<reference evidence="11 12" key="1">
    <citation type="submission" date="2020-04" db="EMBL/GenBank/DDBJ databases">
        <title>Arthrobacter sp. nov.</title>
        <authorList>
            <person name="Liu S."/>
        </authorList>
    </citation>
    <scope>NUCLEOTIDE SEQUENCE [LARGE SCALE GENOMIC DNA]</scope>
    <source>
        <strain evidence="11 12">E918</strain>
    </source>
</reference>
<feature type="region of interest" description="Disordered" evidence="9">
    <location>
        <begin position="124"/>
        <end position="149"/>
    </location>
</feature>
<evidence type="ECO:0000256" key="8">
    <source>
        <dbReference type="ARBA" id="ARBA00037937"/>
    </source>
</evidence>
<keyword evidence="5 10" id="KW-1133">Transmembrane helix</keyword>
<keyword evidence="12" id="KW-1185">Reference proteome</keyword>
<dbReference type="EMBL" id="JAAZSQ010000002">
    <property type="protein sequence ID" value="NKX53634.1"/>
    <property type="molecule type" value="Genomic_DNA"/>
</dbReference>
<evidence type="ECO:0000256" key="7">
    <source>
        <dbReference type="ARBA" id="ARBA00023143"/>
    </source>
</evidence>
<sequence length="168" mass="17432">MDTVVLILRVLLSLAVVLGLLWVLQRRFAGSGAASTGGVPLTVLSRRNIGAKAAVVVVETDGKRFLLGVTEQSVNVLHTSDAPVPVPVSEGAEVFARSLQEAGRRDATSGKAGAHGAGADDAVTAPALYPLPGGRRARRRPEPPLAGSILSAGTWRQTAAALRQVTQR</sequence>
<evidence type="ECO:0000313" key="12">
    <source>
        <dbReference type="Proteomes" id="UP000544090"/>
    </source>
</evidence>
<dbReference type="InterPro" id="IPR052205">
    <property type="entry name" value="FliO/MopB"/>
</dbReference>
<evidence type="ECO:0000256" key="1">
    <source>
        <dbReference type="ARBA" id="ARBA00004117"/>
    </source>
</evidence>
<keyword evidence="7" id="KW-0975">Bacterial flagellum</keyword>
<gene>
    <name evidence="11" type="ORF">HGG74_03565</name>
</gene>
<organism evidence="11 12">
    <name type="scientific">Arthrobacter mobilis</name>
    <dbReference type="NCBI Taxonomy" id="2724944"/>
    <lineage>
        <taxon>Bacteria</taxon>
        <taxon>Bacillati</taxon>
        <taxon>Actinomycetota</taxon>
        <taxon>Actinomycetes</taxon>
        <taxon>Micrococcales</taxon>
        <taxon>Micrococcaceae</taxon>
        <taxon>Arthrobacter</taxon>
    </lineage>
</organism>
<evidence type="ECO:0000256" key="3">
    <source>
        <dbReference type="ARBA" id="ARBA00022475"/>
    </source>
</evidence>
<evidence type="ECO:0000256" key="9">
    <source>
        <dbReference type="SAM" id="MobiDB-lite"/>
    </source>
</evidence>
<protein>
    <submittedName>
        <fullName evidence="11">FliO/MopB family protein</fullName>
    </submittedName>
</protein>
<evidence type="ECO:0000256" key="2">
    <source>
        <dbReference type="ARBA" id="ARBA00004236"/>
    </source>
</evidence>
<accession>A0A7X6K4Z1</accession>
<dbReference type="Proteomes" id="UP000544090">
    <property type="component" value="Unassembled WGS sequence"/>
</dbReference>
<dbReference type="Pfam" id="PF04347">
    <property type="entry name" value="FliO"/>
    <property type="match status" value="1"/>
</dbReference>
<keyword evidence="3" id="KW-1003">Cell membrane</keyword>
<comment type="caution">
    <text evidence="11">The sequence shown here is derived from an EMBL/GenBank/DDBJ whole genome shotgun (WGS) entry which is preliminary data.</text>
</comment>
<evidence type="ECO:0000313" key="11">
    <source>
        <dbReference type="EMBL" id="NKX53634.1"/>
    </source>
</evidence>
<keyword evidence="4 10" id="KW-0812">Transmembrane</keyword>
<dbReference type="GO" id="GO:0005886">
    <property type="term" value="C:plasma membrane"/>
    <property type="evidence" value="ECO:0007669"/>
    <property type="project" value="UniProtKB-SubCell"/>
</dbReference>
<evidence type="ECO:0000256" key="10">
    <source>
        <dbReference type="SAM" id="Phobius"/>
    </source>
</evidence>
<dbReference type="PANTHER" id="PTHR38766">
    <property type="entry name" value="FLAGELLAR PROTEIN FLIO"/>
    <property type="match status" value="1"/>
</dbReference>
<dbReference type="GO" id="GO:0044781">
    <property type="term" value="P:bacterial-type flagellum organization"/>
    <property type="evidence" value="ECO:0007669"/>
    <property type="project" value="InterPro"/>
</dbReference>
<dbReference type="InterPro" id="IPR022781">
    <property type="entry name" value="Flagellar_biosynth_FliO"/>
</dbReference>
<dbReference type="RefSeq" id="WP_168484964.1">
    <property type="nucleotide sequence ID" value="NZ_JAAZSQ010000002.1"/>
</dbReference>
<feature type="compositionally biased region" description="Low complexity" evidence="9">
    <location>
        <begin position="124"/>
        <end position="134"/>
    </location>
</feature>
<dbReference type="PANTHER" id="PTHR38766:SF1">
    <property type="entry name" value="FLAGELLAR PROTEIN FLIO"/>
    <property type="match status" value="1"/>
</dbReference>